<dbReference type="SMART" id="SM00179">
    <property type="entry name" value="EGF_CA"/>
    <property type="match status" value="4"/>
</dbReference>
<dbReference type="PANTHER" id="PTHR24049">
    <property type="entry name" value="CRUMBS FAMILY MEMBER"/>
    <property type="match status" value="1"/>
</dbReference>
<evidence type="ECO:0000256" key="11">
    <source>
        <dbReference type="PROSITE-ProRule" id="PRU00076"/>
    </source>
</evidence>
<evidence type="ECO:0000256" key="7">
    <source>
        <dbReference type="ARBA" id="ARBA00022782"/>
    </source>
</evidence>
<dbReference type="SMART" id="SM00181">
    <property type="entry name" value="EGF"/>
    <property type="match status" value="6"/>
</dbReference>
<keyword evidence="10" id="KW-0325">Glycoprotein</keyword>
<dbReference type="GO" id="GO:0007399">
    <property type="term" value="P:nervous system development"/>
    <property type="evidence" value="ECO:0007669"/>
    <property type="project" value="UniProtKB-ARBA"/>
</dbReference>
<dbReference type="InterPro" id="IPR018097">
    <property type="entry name" value="EGF_Ca-bd_CS"/>
</dbReference>
<feature type="disulfide bond" evidence="12">
    <location>
        <begin position="198"/>
        <end position="207"/>
    </location>
</feature>
<dbReference type="PROSITE" id="PS01187">
    <property type="entry name" value="EGF_CA"/>
    <property type="match status" value="1"/>
</dbReference>
<dbReference type="SUPFAM" id="SSF57196">
    <property type="entry name" value="EGF/Laminin"/>
    <property type="match status" value="2"/>
</dbReference>
<evidence type="ECO:0000259" key="14">
    <source>
        <dbReference type="PROSITE" id="PS51051"/>
    </source>
</evidence>
<dbReference type="GO" id="GO:0007154">
    <property type="term" value="P:cell communication"/>
    <property type="evidence" value="ECO:0007669"/>
    <property type="project" value="InterPro"/>
</dbReference>
<feature type="domain" description="EGF-like" evidence="13">
    <location>
        <begin position="285"/>
        <end position="322"/>
    </location>
</feature>
<proteinExistence type="predicted"/>
<keyword evidence="2" id="KW-0217">Developmental protein</keyword>
<feature type="domain" description="DSL" evidence="14">
    <location>
        <begin position="162"/>
        <end position="207"/>
    </location>
</feature>
<dbReference type="PROSITE" id="PS50026">
    <property type="entry name" value="EGF_3"/>
    <property type="match status" value="4"/>
</dbReference>
<feature type="domain" description="EGF-like" evidence="13">
    <location>
        <begin position="354"/>
        <end position="386"/>
    </location>
</feature>
<dbReference type="InterPro" id="IPR000742">
    <property type="entry name" value="EGF"/>
</dbReference>
<evidence type="ECO:0000256" key="3">
    <source>
        <dbReference type="ARBA" id="ARBA00022525"/>
    </source>
</evidence>
<feature type="disulfide bond" evidence="12">
    <location>
        <begin position="164"/>
        <end position="173"/>
    </location>
</feature>
<evidence type="ECO:0000313" key="15">
    <source>
        <dbReference type="EMBL" id="KAK2184658.1"/>
    </source>
</evidence>
<evidence type="ECO:0000256" key="4">
    <source>
        <dbReference type="ARBA" id="ARBA00022536"/>
    </source>
</evidence>
<keyword evidence="16" id="KW-1185">Reference proteome</keyword>
<dbReference type="PROSITE" id="PS00010">
    <property type="entry name" value="ASX_HYDROXYL"/>
    <property type="match status" value="2"/>
</dbReference>
<evidence type="ECO:0000256" key="5">
    <source>
        <dbReference type="ARBA" id="ARBA00022729"/>
    </source>
</evidence>
<keyword evidence="4 11" id="KW-0245">EGF-like domain</keyword>
<keyword evidence="9 11" id="KW-1015">Disulfide bond</keyword>
<evidence type="ECO:0000256" key="1">
    <source>
        <dbReference type="ARBA" id="ARBA00004613"/>
    </source>
</evidence>
<keyword evidence="3" id="KW-0964">Secreted</keyword>
<comment type="caution">
    <text evidence="15">The sequence shown here is derived from an EMBL/GenBank/DDBJ whole genome shotgun (WGS) entry which is preliminary data.</text>
</comment>
<reference evidence="15" key="1">
    <citation type="journal article" date="2023" name="Mol. Biol. Evol.">
        <title>Third-Generation Sequencing Reveals the Adaptive Role of the Epigenome in Three Deep-Sea Polychaetes.</title>
        <authorList>
            <person name="Perez M."/>
            <person name="Aroh O."/>
            <person name="Sun Y."/>
            <person name="Lan Y."/>
            <person name="Juniper S.K."/>
            <person name="Young C.R."/>
            <person name="Angers B."/>
            <person name="Qian P.Y."/>
        </authorList>
    </citation>
    <scope>NUCLEOTIDE SEQUENCE</scope>
    <source>
        <strain evidence="15">R07B-5</strain>
    </source>
</reference>
<dbReference type="FunFam" id="2.10.25.10:FF:000045">
    <property type="entry name" value="Slit guidance ligand 2"/>
    <property type="match status" value="1"/>
</dbReference>
<evidence type="ECO:0000313" key="16">
    <source>
        <dbReference type="Proteomes" id="UP001209878"/>
    </source>
</evidence>
<dbReference type="PROSITE" id="PS01186">
    <property type="entry name" value="EGF_2"/>
    <property type="match status" value="2"/>
</dbReference>
<dbReference type="SMART" id="SM00051">
    <property type="entry name" value="DSL"/>
    <property type="match status" value="1"/>
</dbReference>
<keyword evidence="7" id="KW-0221">Differentiation</keyword>
<comment type="caution">
    <text evidence="11">Lacks conserved residue(s) required for the propagation of feature annotation.</text>
</comment>
<feature type="domain" description="EGF-like" evidence="13">
    <location>
        <begin position="210"/>
        <end position="246"/>
    </location>
</feature>
<evidence type="ECO:0000256" key="10">
    <source>
        <dbReference type="ARBA" id="ARBA00023180"/>
    </source>
</evidence>
<evidence type="ECO:0008006" key="17">
    <source>
        <dbReference type="Google" id="ProtNLM"/>
    </source>
</evidence>
<dbReference type="FunFam" id="2.10.25.10:FF:000122">
    <property type="entry name" value="Protein crumbs homolog 2"/>
    <property type="match status" value="1"/>
</dbReference>
<comment type="subcellular location">
    <subcellularLocation>
        <location evidence="1">Secreted</location>
    </subcellularLocation>
</comment>
<keyword evidence="6" id="KW-0677">Repeat</keyword>
<evidence type="ECO:0000256" key="8">
    <source>
        <dbReference type="ARBA" id="ARBA00022843"/>
    </source>
</evidence>
<organism evidence="15 16">
    <name type="scientific">Ridgeia piscesae</name>
    <name type="common">Tubeworm</name>
    <dbReference type="NCBI Taxonomy" id="27915"/>
    <lineage>
        <taxon>Eukaryota</taxon>
        <taxon>Metazoa</taxon>
        <taxon>Spiralia</taxon>
        <taxon>Lophotrochozoa</taxon>
        <taxon>Annelida</taxon>
        <taxon>Polychaeta</taxon>
        <taxon>Sedentaria</taxon>
        <taxon>Canalipalpata</taxon>
        <taxon>Sabellida</taxon>
        <taxon>Siboglinidae</taxon>
        <taxon>Ridgeia</taxon>
    </lineage>
</organism>
<feature type="disulfide bond" evidence="11">
    <location>
        <begin position="274"/>
        <end position="283"/>
    </location>
</feature>
<dbReference type="Pfam" id="PF25024">
    <property type="entry name" value="EGF_TEN"/>
    <property type="match status" value="1"/>
</dbReference>
<dbReference type="PRINTS" id="PR00010">
    <property type="entry name" value="EGFBLOOD"/>
</dbReference>
<dbReference type="CDD" id="cd00054">
    <property type="entry name" value="EGF_CA"/>
    <property type="match status" value="3"/>
</dbReference>
<dbReference type="InterPro" id="IPR009030">
    <property type="entry name" value="Growth_fac_rcpt_cys_sf"/>
</dbReference>
<evidence type="ECO:0000256" key="9">
    <source>
        <dbReference type="ARBA" id="ARBA00023157"/>
    </source>
</evidence>
<keyword evidence="5" id="KW-0732">Signal</keyword>
<dbReference type="Gene3D" id="2.10.25.10">
    <property type="entry name" value="Laminin"/>
    <property type="match status" value="4"/>
</dbReference>
<dbReference type="Gene3D" id="2.60.40.3510">
    <property type="match status" value="1"/>
</dbReference>
<dbReference type="Gene3D" id="2.10.25.140">
    <property type="match status" value="1"/>
</dbReference>
<evidence type="ECO:0000256" key="2">
    <source>
        <dbReference type="ARBA" id="ARBA00022473"/>
    </source>
</evidence>
<dbReference type="EMBL" id="JAODUO010000258">
    <property type="protein sequence ID" value="KAK2184658.1"/>
    <property type="molecule type" value="Genomic_DNA"/>
</dbReference>
<dbReference type="Proteomes" id="UP001209878">
    <property type="component" value="Unassembled WGS sequence"/>
</dbReference>
<dbReference type="FunFam" id="2.10.25.10:FF:000118">
    <property type="entry name" value="protein delta homolog 2"/>
    <property type="match status" value="1"/>
</dbReference>
<sequence length="391" mass="42990">MLRHVQGGAILEVQLMSFKNPDGTDWDYNNCDNSVLGKRWKCDMKFTFCFDKSEGSGDPEKCFYKKEKSGEYQNQHDVTFGPKIASFRNPIKLSFSSWPGAIRFKLKVLDDDSFNGDDLVDKMNTLWRLTPSPSLSQARWANKLVVGLRPRSKTILAVKLRLYCESNYYNSRCSQRCTAANGPRQHYTCDPSTGAKVCRSGWEGTDCDVISDDCIDNACTNGATCEDGRRQYTCKCHAGFTGTHCETDIEECASVPCLNGGRCVDQVAGYRCVCPAQYVGDTCSHHVCDSDQSPCLNGGTCYVSRGQARCICPVAFSGDVCERDKCLDMSCLNQGACEGGRCVCRPGFLGAFCSLDLCQLRPCMNGASCEAGVCQCAPGFSGQYCHTEVGR</sequence>
<feature type="disulfide bond" evidence="11">
    <location>
        <begin position="312"/>
        <end position="321"/>
    </location>
</feature>
<dbReference type="GO" id="GO:0005576">
    <property type="term" value="C:extracellular region"/>
    <property type="evidence" value="ECO:0007669"/>
    <property type="project" value="UniProtKB-SubCell"/>
</dbReference>
<feature type="domain" description="EGF-like" evidence="13">
    <location>
        <begin position="248"/>
        <end position="284"/>
    </location>
</feature>
<name>A0AAD9NY41_RIDPI</name>
<feature type="disulfide bond" evidence="12">
    <location>
        <begin position="177"/>
        <end position="189"/>
    </location>
</feature>
<dbReference type="GO" id="GO:0016020">
    <property type="term" value="C:membrane"/>
    <property type="evidence" value="ECO:0007669"/>
    <property type="project" value="InterPro"/>
</dbReference>
<protein>
    <recommendedName>
        <fullName evidence="17">Delta-like protein</fullName>
    </recommendedName>
</protein>
<keyword evidence="8" id="KW-0832">Ubl conjugation</keyword>
<evidence type="ECO:0000256" key="12">
    <source>
        <dbReference type="PROSITE-ProRule" id="PRU00377"/>
    </source>
</evidence>
<dbReference type="InterPro" id="IPR001881">
    <property type="entry name" value="EGF-like_Ca-bd_dom"/>
</dbReference>
<dbReference type="GO" id="GO:0005509">
    <property type="term" value="F:calcium ion binding"/>
    <property type="evidence" value="ECO:0007669"/>
    <property type="project" value="InterPro"/>
</dbReference>
<dbReference type="InterPro" id="IPR000152">
    <property type="entry name" value="EGF-type_Asp/Asn_hydroxyl_site"/>
</dbReference>
<dbReference type="AlphaFoldDB" id="A0AAD9NY41"/>
<dbReference type="PROSITE" id="PS51051">
    <property type="entry name" value="DSL"/>
    <property type="match status" value="1"/>
</dbReference>
<evidence type="ECO:0000259" key="13">
    <source>
        <dbReference type="PROSITE" id="PS50026"/>
    </source>
</evidence>
<gene>
    <name evidence="15" type="ORF">NP493_259g04009</name>
</gene>
<evidence type="ECO:0000256" key="6">
    <source>
        <dbReference type="ARBA" id="ARBA00022737"/>
    </source>
</evidence>
<feature type="disulfide bond" evidence="11">
    <location>
        <begin position="236"/>
        <end position="245"/>
    </location>
</feature>
<accession>A0AAD9NY41</accession>
<dbReference type="InterPro" id="IPR001774">
    <property type="entry name" value="DSL"/>
</dbReference>
<dbReference type="SUPFAM" id="SSF57184">
    <property type="entry name" value="Growth factor receptor domain"/>
    <property type="match status" value="1"/>
</dbReference>
<dbReference type="InterPro" id="IPR051022">
    <property type="entry name" value="Notch_Cell-Fate_Det"/>
</dbReference>
<feature type="disulfide bond" evidence="11">
    <location>
        <begin position="376"/>
        <end position="385"/>
    </location>
</feature>
<dbReference type="PROSITE" id="PS00022">
    <property type="entry name" value="EGF_1"/>
    <property type="match status" value="4"/>
</dbReference>
<dbReference type="GO" id="GO:0030154">
    <property type="term" value="P:cell differentiation"/>
    <property type="evidence" value="ECO:0007669"/>
    <property type="project" value="UniProtKB-KW"/>
</dbReference>